<dbReference type="AlphaFoldDB" id="A0AA88A3Q0"/>
<name>A0AA88A3Q0_FICCA</name>
<organism evidence="2 3">
    <name type="scientific">Ficus carica</name>
    <name type="common">Common fig</name>
    <dbReference type="NCBI Taxonomy" id="3494"/>
    <lineage>
        <taxon>Eukaryota</taxon>
        <taxon>Viridiplantae</taxon>
        <taxon>Streptophyta</taxon>
        <taxon>Embryophyta</taxon>
        <taxon>Tracheophyta</taxon>
        <taxon>Spermatophyta</taxon>
        <taxon>Magnoliopsida</taxon>
        <taxon>eudicotyledons</taxon>
        <taxon>Gunneridae</taxon>
        <taxon>Pentapetalae</taxon>
        <taxon>rosids</taxon>
        <taxon>fabids</taxon>
        <taxon>Rosales</taxon>
        <taxon>Moraceae</taxon>
        <taxon>Ficeae</taxon>
        <taxon>Ficus</taxon>
    </lineage>
</organism>
<accession>A0AA88A3Q0</accession>
<proteinExistence type="predicted"/>
<sequence>MKFFATILVFFTVLLCITQATENNNKSWNLCKGQKIHNAPFHCRQPECSQLCRNLHPNIRGFGSCRNELCQCFFFCPADRFLRRDFLKAEKKSRMPSSSSRHVMKKP</sequence>
<evidence type="ECO:0000313" key="2">
    <source>
        <dbReference type="EMBL" id="GMN33546.1"/>
    </source>
</evidence>
<keyword evidence="3" id="KW-1185">Reference proteome</keyword>
<evidence type="ECO:0000313" key="3">
    <source>
        <dbReference type="Proteomes" id="UP001187192"/>
    </source>
</evidence>
<dbReference type="EMBL" id="BTGU01000004">
    <property type="protein sequence ID" value="GMN33546.1"/>
    <property type="molecule type" value="Genomic_DNA"/>
</dbReference>
<feature type="signal peptide" evidence="1">
    <location>
        <begin position="1"/>
        <end position="20"/>
    </location>
</feature>
<evidence type="ECO:0008006" key="4">
    <source>
        <dbReference type="Google" id="ProtNLM"/>
    </source>
</evidence>
<gene>
    <name evidence="2" type="ORF">TIFTF001_004229</name>
</gene>
<feature type="chain" id="PRO_5041640339" description="Defensin-like protein" evidence="1">
    <location>
        <begin position="21"/>
        <end position="107"/>
    </location>
</feature>
<reference evidence="2" key="1">
    <citation type="submission" date="2023-07" db="EMBL/GenBank/DDBJ databases">
        <title>draft genome sequence of fig (Ficus carica).</title>
        <authorList>
            <person name="Takahashi T."/>
            <person name="Nishimura K."/>
        </authorList>
    </citation>
    <scope>NUCLEOTIDE SEQUENCE</scope>
</reference>
<dbReference type="Proteomes" id="UP001187192">
    <property type="component" value="Unassembled WGS sequence"/>
</dbReference>
<keyword evidence="1" id="KW-0732">Signal</keyword>
<comment type="caution">
    <text evidence="2">The sequence shown here is derived from an EMBL/GenBank/DDBJ whole genome shotgun (WGS) entry which is preliminary data.</text>
</comment>
<protein>
    <recommendedName>
        <fullName evidence="4">Defensin-like protein</fullName>
    </recommendedName>
</protein>
<evidence type="ECO:0000256" key="1">
    <source>
        <dbReference type="SAM" id="SignalP"/>
    </source>
</evidence>